<protein>
    <submittedName>
        <fullName evidence="2">VOC family protein</fullName>
    </submittedName>
</protein>
<dbReference type="InterPro" id="IPR004360">
    <property type="entry name" value="Glyas_Fos-R_dOase_dom"/>
</dbReference>
<feature type="domain" description="VOC" evidence="1">
    <location>
        <begin position="5"/>
        <end position="129"/>
    </location>
</feature>
<organism evidence="2 3">
    <name type="scientific">Parasphingorhabdus cellanae</name>
    <dbReference type="NCBI Taxonomy" id="2806553"/>
    <lineage>
        <taxon>Bacteria</taxon>
        <taxon>Pseudomonadati</taxon>
        <taxon>Pseudomonadota</taxon>
        <taxon>Alphaproteobacteria</taxon>
        <taxon>Sphingomonadales</taxon>
        <taxon>Sphingomonadaceae</taxon>
        <taxon>Parasphingorhabdus</taxon>
    </lineage>
</organism>
<evidence type="ECO:0000313" key="2">
    <source>
        <dbReference type="EMBL" id="QTD57069.1"/>
    </source>
</evidence>
<proteinExistence type="predicted"/>
<dbReference type="Gene3D" id="3.10.180.10">
    <property type="entry name" value="2,3-Dihydroxybiphenyl 1,2-Dioxygenase, domain 1"/>
    <property type="match status" value="1"/>
</dbReference>
<dbReference type="InterPro" id="IPR037523">
    <property type="entry name" value="VOC_core"/>
</dbReference>
<dbReference type="InterPro" id="IPR029068">
    <property type="entry name" value="Glyas_Bleomycin-R_OHBP_Dase"/>
</dbReference>
<reference evidence="2 3" key="1">
    <citation type="submission" date="2021-03" db="EMBL/GenBank/DDBJ databases">
        <title>Complete genome of Parasphingorhabdus_sp.JHSY0214.</title>
        <authorList>
            <person name="Yoo J.H."/>
            <person name="Bae J.W."/>
        </authorList>
    </citation>
    <scope>NUCLEOTIDE SEQUENCE [LARGE SCALE GENOMIC DNA]</scope>
    <source>
        <strain evidence="2 3">JHSY0214</strain>
    </source>
</reference>
<dbReference type="CDD" id="cd06587">
    <property type="entry name" value="VOC"/>
    <property type="match status" value="1"/>
</dbReference>
<gene>
    <name evidence="2" type="ORF">J4G78_05795</name>
</gene>
<dbReference type="SUPFAM" id="SSF54593">
    <property type="entry name" value="Glyoxalase/Bleomycin resistance protein/Dihydroxybiphenyl dioxygenase"/>
    <property type="match status" value="1"/>
</dbReference>
<dbReference type="Proteomes" id="UP000663923">
    <property type="component" value="Chromosome"/>
</dbReference>
<evidence type="ECO:0000259" key="1">
    <source>
        <dbReference type="PROSITE" id="PS51819"/>
    </source>
</evidence>
<keyword evidence="3" id="KW-1185">Reference proteome</keyword>
<dbReference type="PROSITE" id="PS51819">
    <property type="entry name" value="VOC"/>
    <property type="match status" value="1"/>
</dbReference>
<dbReference type="EMBL" id="CP071794">
    <property type="protein sequence ID" value="QTD57069.1"/>
    <property type="molecule type" value="Genomic_DNA"/>
</dbReference>
<accession>A0ABX7T639</accession>
<name>A0ABX7T639_9SPHN</name>
<evidence type="ECO:0000313" key="3">
    <source>
        <dbReference type="Proteomes" id="UP000663923"/>
    </source>
</evidence>
<dbReference type="Pfam" id="PF00903">
    <property type="entry name" value="Glyoxalase"/>
    <property type="match status" value="1"/>
</dbReference>
<sequence>MTNAKLEHVNMTVSNPRRSADLMHDLFGWHIRWEGPSMLGGHTIHIGTDDQYLALYTNKDVKAANAGAGPEFRKGEPMNHVAMTVDDLDAVEAKVVAARLKPFGHDDYDPGRRFYFFDWNGIEFEIVSYK</sequence>